<keyword evidence="1" id="KW-0694">RNA-binding</keyword>
<dbReference type="SUPFAM" id="SSF54928">
    <property type="entry name" value="RNA-binding domain, RBD"/>
    <property type="match status" value="1"/>
</dbReference>
<keyword evidence="5" id="KW-1185">Reference proteome</keyword>
<feature type="domain" description="RRM" evidence="3">
    <location>
        <begin position="8"/>
        <end position="86"/>
    </location>
</feature>
<dbReference type="Gene3D" id="3.30.70.330">
    <property type="match status" value="1"/>
</dbReference>
<feature type="compositionally biased region" description="Pro residues" evidence="2">
    <location>
        <begin position="208"/>
        <end position="218"/>
    </location>
</feature>
<dbReference type="SMART" id="SM00360">
    <property type="entry name" value="RRM"/>
    <property type="match status" value="1"/>
</dbReference>
<dbReference type="EMBL" id="CAJVPQ010000533">
    <property type="protein sequence ID" value="CAG8490111.1"/>
    <property type="molecule type" value="Genomic_DNA"/>
</dbReference>
<dbReference type="OrthoDB" id="272703at2759"/>
<evidence type="ECO:0000259" key="3">
    <source>
        <dbReference type="PROSITE" id="PS50102"/>
    </source>
</evidence>
<dbReference type="PANTHER" id="PTHR45735">
    <property type="entry name" value="CLEAVAGE STIMULATION FACTOR SUBUNIT 2"/>
    <property type="match status" value="1"/>
</dbReference>
<gene>
    <name evidence="4" type="ORF">FCALED_LOCUS3165</name>
</gene>
<dbReference type="Pfam" id="PF00076">
    <property type="entry name" value="RRM_1"/>
    <property type="match status" value="1"/>
</dbReference>
<feature type="compositionally biased region" description="Low complexity" evidence="2">
    <location>
        <begin position="185"/>
        <end position="207"/>
    </location>
</feature>
<dbReference type="PROSITE" id="PS50102">
    <property type="entry name" value="RRM"/>
    <property type="match status" value="1"/>
</dbReference>
<name>A0A9N8ZC89_9GLOM</name>
<sequence length="268" mass="29880">MSGPRGSNVVFVGNIPYELTEDQLTDVFKEVGPVLSFRLVFDRDTGRPRGYGFCEYHDSETAASAVRNLNNVEVGGRQLRVDYADGDPAASSTTVPQVDRSTQQPLSQTAIENLSQAEQNSMNQAQLLEILSTMKLYIQTHYEQARILLTQNPQLSYSLFQIMVQLNLIDPSILPSLLVQNAPQQQNQPTPVQSSSQVVGGVNFGPPNVTPNVPPAPVVPQHQQPQHQQPQHQPHQQPQHQQHQQPQHQQPPPHQPPPQQQQQPPPIR</sequence>
<protein>
    <submittedName>
        <fullName evidence="4">7144_t:CDS:1</fullName>
    </submittedName>
</protein>
<dbReference type="InterPro" id="IPR012677">
    <property type="entry name" value="Nucleotide-bd_a/b_plait_sf"/>
</dbReference>
<accession>A0A9N8ZC89</accession>
<dbReference type="CDD" id="cd12398">
    <property type="entry name" value="RRM_CSTF2_RNA15_like"/>
    <property type="match status" value="1"/>
</dbReference>
<proteinExistence type="predicted"/>
<dbReference type="AlphaFoldDB" id="A0A9N8ZC89"/>
<dbReference type="InterPro" id="IPR025742">
    <property type="entry name" value="CSTF2_hinge"/>
</dbReference>
<dbReference type="GO" id="GO:0005847">
    <property type="term" value="C:mRNA cleavage and polyadenylation specificity factor complex"/>
    <property type="evidence" value="ECO:0007669"/>
    <property type="project" value="TreeGrafter"/>
</dbReference>
<feature type="compositionally biased region" description="Pro residues" evidence="2">
    <location>
        <begin position="249"/>
        <end position="268"/>
    </location>
</feature>
<dbReference type="PANTHER" id="PTHR45735:SF2">
    <property type="entry name" value="CLEAVAGE STIMULATION FACTOR SUBUNIT 2"/>
    <property type="match status" value="1"/>
</dbReference>
<dbReference type="Proteomes" id="UP000789570">
    <property type="component" value="Unassembled WGS sequence"/>
</dbReference>
<comment type="caution">
    <text evidence="4">The sequence shown here is derived from an EMBL/GenBank/DDBJ whole genome shotgun (WGS) entry which is preliminary data.</text>
</comment>
<dbReference type="InterPro" id="IPR035979">
    <property type="entry name" value="RBD_domain_sf"/>
</dbReference>
<organism evidence="4 5">
    <name type="scientific">Funneliformis caledonium</name>
    <dbReference type="NCBI Taxonomy" id="1117310"/>
    <lineage>
        <taxon>Eukaryota</taxon>
        <taxon>Fungi</taxon>
        <taxon>Fungi incertae sedis</taxon>
        <taxon>Mucoromycota</taxon>
        <taxon>Glomeromycotina</taxon>
        <taxon>Glomeromycetes</taxon>
        <taxon>Glomerales</taxon>
        <taxon>Glomeraceae</taxon>
        <taxon>Funneliformis</taxon>
    </lineage>
</organism>
<evidence type="ECO:0000256" key="1">
    <source>
        <dbReference type="PROSITE-ProRule" id="PRU00176"/>
    </source>
</evidence>
<feature type="compositionally biased region" description="Low complexity" evidence="2">
    <location>
        <begin position="219"/>
        <end position="248"/>
    </location>
</feature>
<evidence type="ECO:0000256" key="2">
    <source>
        <dbReference type="SAM" id="MobiDB-lite"/>
    </source>
</evidence>
<dbReference type="Pfam" id="PF14327">
    <property type="entry name" value="CSTF2_hinge"/>
    <property type="match status" value="1"/>
</dbReference>
<reference evidence="4" key="1">
    <citation type="submission" date="2021-06" db="EMBL/GenBank/DDBJ databases">
        <authorList>
            <person name="Kallberg Y."/>
            <person name="Tangrot J."/>
            <person name="Rosling A."/>
        </authorList>
    </citation>
    <scope>NUCLEOTIDE SEQUENCE</scope>
    <source>
        <strain evidence="4">UK204</strain>
    </source>
</reference>
<feature type="region of interest" description="Disordered" evidence="2">
    <location>
        <begin position="185"/>
        <end position="268"/>
    </location>
</feature>
<evidence type="ECO:0000313" key="4">
    <source>
        <dbReference type="EMBL" id="CAG8490111.1"/>
    </source>
</evidence>
<dbReference type="InterPro" id="IPR000504">
    <property type="entry name" value="RRM_dom"/>
</dbReference>
<evidence type="ECO:0000313" key="5">
    <source>
        <dbReference type="Proteomes" id="UP000789570"/>
    </source>
</evidence>
<dbReference type="GO" id="GO:0003729">
    <property type="term" value="F:mRNA binding"/>
    <property type="evidence" value="ECO:0007669"/>
    <property type="project" value="TreeGrafter"/>
</dbReference>
<dbReference type="Gene3D" id="1.25.40.630">
    <property type="match status" value="1"/>
</dbReference>